<dbReference type="InterPro" id="IPR036188">
    <property type="entry name" value="FAD/NAD-bd_sf"/>
</dbReference>
<dbReference type="Pfam" id="PF01266">
    <property type="entry name" value="DAO"/>
    <property type="match status" value="1"/>
</dbReference>
<dbReference type="GO" id="GO:0005737">
    <property type="term" value="C:cytoplasm"/>
    <property type="evidence" value="ECO:0007669"/>
    <property type="project" value="TreeGrafter"/>
</dbReference>
<dbReference type="GO" id="GO:0016491">
    <property type="term" value="F:oxidoreductase activity"/>
    <property type="evidence" value="ECO:0007669"/>
    <property type="project" value="UniProtKB-KW"/>
</dbReference>
<evidence type="ECO:0000313" key="4">
    <source>
        <dbReference type="Proteomes" id="UP000219329"/>
    </source>
</evidence>
<dbReference type="PANTHER" id="PTHR13847">
    <property type="entry name" value="SARCOSINE DEHYDROGENASE-RELATED"/>
    <property type="match status" value="1"/>
</dbReference>
<keyword evidence="1" id="KW-0560">Oxidoreductase</keyword>
<reference evidence="3 4" key="1">
    <citation type="submission" date="2017-08" db="EMBL/GenBank/DDBJ databases">
        <title>Fine stratification of microbial communities through a metagenomic profile of the photic zone.</title>
        <authorList>
            <person name="Haro-Moreno J.M."/>
            <person name="Lopez-Perez M."/>
            <person name="De La Torre J."/>
            <person name="Picazo A."/>
            <person name="Camacho A."/>
            <person name="Rodriguez-Valera F."/>
        </authorList>
    </citation>
    <scope>NUCLEOTIDE SEQUENCE [LARGE SCALE GENOMIC DNA]</scope>
    <source>
        <strain evidence="3">MED-G28</strain>
    </source>
</reference>
<organism evidence="3 4">
    <name type="scientific">OM182 bacterium MED-G28</name>
    <dbReference type="NCBI Taxonomy" id="1986256"/>
    <lineage>
        <taxon>Bacteria</taxon>
        <taxon>Pseudomonadati</taxon>
        <taxon>Pseudomonadota</taxon>
        <taxon>Gammaproteobacteria</taxon>
        <taxon>OMG group</taxon>
        <taxon>OM182 clade</taxon>
    </lineage>
</organism>
<feature type="domain" description="FAD dependent oxidoreductase" evidence="2">
    <location>
        <begin position="34"/>
        <end position="382"/>
    </location>
</feature>
<name>A0A2A5W7V8_9GAMM</name>
<evidence type="ECO:0000256" key="1">
    <source>
        <dbReference type="ARBA" id="ARBA00023002"/>
    </source>
</evidence>
<sequence>MIQTPQPHTGSYYAATANRSTEYSSLKGEQTANVCIIGAGFTGISTALFLAERGYKVAVVEANKIGWGASGRNGGQMIGGISGEAKLAKSIGREGEKILWDMGWAGHEIIRERVKTYNIDCDLKSGYVDVAIKPRHVADLQAWRDQLERLNFPHEFKLLSKQETEESLGTKAYIGALQNQGNGHLHPLNLCLGEAQAAASLGARIFEQSPVIDIEKGLKPRVLTSKGSITADFVVLAGNAYHFLDAKLRGIMFPVNSFITATEPLSKELELSVNPNDWAVCDPNYILEYYRLSADKRLLFGGRCNYFGNDPNEIKRRLRPRLLKTYPQLKNTNLEFAWGGTIGVPINRVPQMGRLSENIFYSQGYSGHGVNVTHLAGQIMADAVAGTFERFDMFAKMKTLKLPGQHTFARQMVALGMMYYKIKDSL</sequence>
<dbReference type="Gene3D" id="3.30.9.10">
    <property type="entry name" value="D-Amino Acid Oxidase, subunit A, domain 2"/>
    <property type="match status" value="1"/>
</dbReference>
<evidence type="ECO:0000313" key="3">
    <source>
        <dbReference type="EMBL" id="PDH32560.1"/>
    </source>
</evidence>
<evidence type="ECO:0000259" key="2">
    <source>
        <dbReference type="Pfam" id="PF01266"/>
    </source>
</evidence>
<gene>
    <name evidence="3" type="ORF">CNF02_11625</name>
</gene>
<dbReference type="InterPro" id="IPR006076">
    <property type="entry name" value="FAD-dep_OxRdtase"/>
</dbReference>
<dbReference type="EMBL" id="NTJZ01000015">
    <property type="protein sequence ID" value="PDH32560.1"/>
    <property type="molecule type" value="Genomic_DNA"/>
</dbReference>
<dbReference type="Gene3D" id="3.50.50.60">
    <property type="entry name" value="FAD/NAD(P)-binding domain"/>
    <property type="match status" value="1"/>
</dbReference>
<accession>A0A2A5W7V8</accession>
<dbReference type="PANTHER" id="PTHR13847:SF281">
    <property type="entry name" value="FAD DEPENDENT OXIDOREDUCTASE DOMAIN-CONTAINING PROTEIN"/>
    <property type="match status" value="1"/>
</dbReference>
<dbReference type="AlphaFoldDB" id="A0A2A5W7V8"/>
<dbReference type="Proteomes" id="UP000219329">
    <property type="component" value="Unassembled WGS sequence"/>
</dbReference>
<dbReference type="SUPFAM" id="SSF51905">
    <property type="entry name" value="FAD/NAD(P)-binding domain"/>
    <property type="match status" value="1"/>
</dbReference>
<comment type="caution">
    <text evidence="3">The sequence shown here is derived from an EMBL/GenBank/DDBJ whole genome shotgun (WGS) entry which is preliminary data.</text>
</comment>
<protein>
    <submittedName>
        <fullName evidence="3">FAD-dependent oxidoreductase</fullName>
    </submittedName>
</protein>
<proteinExistence type="predicted"/>